<keyword evidence="10" id="KW-1133">Transmembrane helix</keyword>
<keyword evidence="4" id="KW-0597">Phosphoprotein</keyword>
<dbReference type="Gene3D" id="1.10.510.10">
    <property type="entry name" value="Transferase(Phosphotransferase) domain 1"/>
    <property type="match status" value="1"/>
</dbReference>
<dbReference type="EC" id="2.7.11.1" evidence="2"/>
<evidence type="ECO:0000256" key="2">
    <source>
        <dbReference type="ARBA" id="ARBA00012513"/>
    </source>
</evidence>
<evidence type="ECO:0000313" key="17">
    <source>
        <dbReference type="Proteomes" id="UP000187406"/>
    </source>
</evidence>
<keyword evidence="5" id="KW-0808">Transferase</keyword>
<evidence type="ECO:0000256" key="4">
    <source>
        <dbReference type="ARBA" id="ARBA00022553"/>
    </source>
</evidence>
<evidence type="ECO:0000256" key="5">
    <source>
        <dbReference type="ARBA" id="ARBA00022679"/>
    </source>
</evidence>
<dbReference type="GO" id="GO:0005524">
    <property type="term" value="F:ATP binding"/>
    <property type="evidence" value="ECO:0007669"/>
    <property type="project" value="UniProtKB-UniRule"/>
</dbReference>
<dbReference type="PROSITE" id="PS50011">
    <property type="entry name" value="PROTEIN_KINASE_DOM"/>
    <property type="match status" value="1"/>
</dbReference>
<gene>
    <name evidence="16" type="ORF">CFOL_v3_29381</name>
</gene>
<name>A0A1Q3D0E0_CEPFO</name>
<protein>
    <recommendedName>
        <fullName evidence="2">non-specific serine/threonine protein kinase</fullName>
        <ecNumber evidence="2">2.7.11.1</ecNumber>
    </recommendedName>
</protein>
<dbReference type="InterPro" id="IPR000719">
    <property type="entry name" value="Prot_kinase_dom"/>
</dbReference>
<keyword evidence="17" id="KW-1185">Reference proteome</keyword>
<evidence type="ECO:0000256" key="12">
    <source>
        <dbReference type="ARBA" id="ARBA00047899"/>
    </source>
</evidence>
<evidence type="ECO:0000256" key="8">
    <source>
        <dbReference type="ARBA" id="ARBA00022777"/>
    </source>
</evidence>
<dbReference type="Proteomes" id="UP000187406">
    <property type="component" value="Unassembled WGS sequence"/>
</dbReference>
<dbReference type="Gene3D" id="3.30.200.20">
    <property type="entry name" value="Phosphorylase Kinase, domain 1"/>
    <property type="match status" value="1"/>
</dbReference>
<dbReference type="InterPro" id="IPR052232">
    <property type="entry name" value="RLK_Ser/Thr-Kinase"/>
</dbReference>
<keyword evidence="6" id="KW-0812">Transmembrane</keyword>
<dbReference type="OrthoDB" id="4062651at2759"/>
<reference evidence="17" key="1">
    <citation type="submission" date="2016-04" db="EMBL/GenBank/DDBJ databases">
        <title>Cephalotus genome sequencing.</title>
        <authorList>
            <person name="Fukushima K."/>
            <person name="Hasebe M."/>
            <person name="Fang X."/>
        </authorList>
    </citation>
    <scope>NUCLEOTIDE SEQUENCE [LARGE SCALE GENOMIC DNA]</scope>
    <source>
        <strain evidence="17">cv. St1</strain>
    </source>
</reference>
<organism evidence="16 17">
    <name type="scientific">Cephalotus follicularis</name>
    <name type="common">Albany pitcher plant</name>
    <dbReference type="NCBI Taxonomy" id="3775"/>
    <lineage>
        <taxon>Eukaryota</taxon>
        <taxon>Viridiplantae</taxon>
        <taxon>Streptophyta</taxon>
        <taxon>Embryophyta</taxon>
        <taxon>Tracheophyta</taxon>
        <taxon>Spermatophyta</taxon>
        <taxon>Magnoliopsida</taxon>
        <taxon>eudicotyledons</taxon>
        <taxon>Gunneridae</taxon>
        <taxon>Pentapetalae</taxon>
        <taxon>rosids</taxon>
        <taxon>fabids</taxon>
        <taxon>Oxalidales</taxon>
        <taxon>Cephalotaceae</taxon>
        <taxon>Cephalotus</taxon>
    </lineage>
</organism>
<dbReference type="EMBL" id="BDDD01003737">
    <property type="protein sequence ID" value="GAV85947.1"/>
    <property type="molecule type" value="Genomic_DNA"/>
</dbReference>
<dbReference type="AlphaFoldDB" id="A0A1Q3D0E0"/>
<feature type="domain" description="Protein kinase" evidence="15">
    <location>
        <begin position="5"/>
        <end position="276"/>
    </location>
</feature>
<keyword evidence="3" id="KW-0723">Serine/threonine-protein kinase</keyword>
<dbReference type="FunFam" id="1.10.510.10:FF:000035">
    <property type="entry name" value="Putative receptor-like serine/threonine-protein kinase"/>
    <property type="match status" value="1"/>
</dbReference>
<dbReference type="GO" id="GO:0004674">
    <property type="term" value="F:protein serine/threonine kinase activity"/>
    <property type="evidence" value="ECO:0007669"/>
    <property type="project" value="UniProtKB-KW"/>
</dbReference>
<proteinExistence type="predicted"/>
<dbReference type="InterPro" id="IPR011009">
    <property type="entry name" value="Kinase-like_dom_sf"/>
</dbReference>
<dbReference type="InterPro" id="IPR001245">
    <property type="entry name" value="Ser-Thr/Tyr_kinase_cat_dom"/>
</dbReference>
<evidence type="ECO:0000256" key="6">
    <source>
        <dbReference type="ARBA" id="ARBA00022692"/>
    </source>
</evidence>
<evidence type="ECO:0000256" key="13">
    <source>
        <dbReference type="ARBA" id="ARBA00048679"/>
    </source>
</evidence>
<evidence type="ECO:0000256" key="10">
    <source>
        <dbReference type="ARBA" id="ARBA00022989"/>
    </source>
</evidence>
<keyword evidence="8 16" id="KW-0418">Kinase</keyword>
<dbReference type="STRING" id="3775.A0A1Q3D0E0"/>
<dbReference type="PANTHER" id="PTHR47984">
    <property type="entry name" value="OS01G0323000 PROTEIN"/>
    <property type="match status" value="1"/>
</dbReference>
<dbReference type="InterPro" id="IPR017441">
    <property type="entry name" value="Protein_kinase_ATP_BS"/>
</dbReference>
<comment type="caution">
    <text evidence="16">The sequence shown here is derived from an EMBL/GenBank/DDBJ whole genome shotgun (WGS) entry which is preliminary data.</text>
</comment>
<evidence type="ECO:0000256" key="3">
    <source>
        <dbReference type="ARBA" id="ARBA00022527"/>
    </source>
</evidence>
<comment type="catalytic activity">
    <reaction evidence="13">
        <text>L-seryl-[protein] + ATP = O-phospho-L-seryl-[protein] + ADP + H(+)</text>
        <dbReference type="Rhea" id="RHEA:17989"/>
        <dbReference type="Rhea" id="RHEA-COMP:9863"/>
        <dbReference type="Rhea" id="RHEA-COMP:11604"/>
        <dbReference type="ChEBI" id="CHEBI:15378"/>
        <dbReference type="ChEBI" id="CHEBI:29999"/>
        <dbReference type="ChEBI" id="CHEBI:30616"/>
        <dbReference type="ChEBI" id="CHEBI:83421"/>
        <dbReference type="ChEBI" id="CHEBI:456216"/>
        <dbReference type="EC" id="2.7.11.1"/>
    </reaction>
</comment>
<evidence type="ECO:0000313" key="16">
    <source>
        <dbReference type="EMBL" id="GAV85947.1"/>
    </source>
</evidence>
<dbReference type="PROSITE" id="PS00107">
    <property type="entry name" value="PROTEIN_KINASE_ATP"/>
    <property type="match status" value="1"/>
</dbReference>
<keyword evidence="11" id="KW-0472">Membrane</keyword>
<evidence type="ECO:0000256" key="1">
    <source>
        <dbReference type="ARBA" id="ARBA00004167"/>
    </source>
</evidence>
<evidence type="ECO:0000256" key="9">
    <source>
        <dbReference type="ARBA" id="ARBA00022840"/>
    </source>
</evidence>
<comment type="subcellular location">
    <subcellularLocation>
        <location evidence="1">Membrane</location>
        <topology evidence="1">Single-pass membrane protein</topology>
    </subcellularLocation>
</comment>
<dbReference type="InParanoid" id="A0A1Q3D0E0"/>
<feature type="binding site" evidence="14">
    <location>
        <position position="43"/>
    </location>
    <ligand>
        <name>ATP</name>
        <dbReference type="ChEBI" id="CHEBI:30616"/>
    </ligand>
</feature>
<dbReference type="PANTHER" id="PTHR47984:SF15">
    <property type="entry name" value="PROTEIN KINASE DOMAIN-CONTAINING PROTEIN"/>
    <property type="match status" value="1"/>
</dbReference>
<keyword evidence="9 14" id="KW-0067">ATP-binding</keyword>
<comment type="catalytic activity">
    <reaction evidence="12">
        <text>L-threonyl-[protein] + ATP = O-phospho-L-threonyl-[protein] + ADP + H(+)</text>
        <dbReference type="Rhea" id="RHEA:46608"/>
        <dbReference type="Rhea" id="RHEA-COMP:11060"/>
        <dbReference type="Rhea" id="RHEA-COMP:11605"/>
        <dbReference type="ChEBI" id="CHEBI:15378"/>
        <dbReference type="ChEBI" id="CHEBI:30013"/>
        <dbReference type="ChEBI" id="CHEBI:30616"/>
        <dbReference type="ChEBI" id="CHEBI:61977"/>
        <dbReference type="ChEBI" id="CHEBI:456216"/>
        <dbReference type="EC" id="2.7.11.1"/>
    </reaction>
</comment>
<keyword evidence="7 14" id="KW-0547">Nucleotide-binding</keyword>
<evidence type="ECO:0000256" key="11">
    <source>
        <dbReference type="ARBA" id="ARBA00023136"/>
    </source>
</evidence>
<dbReference type="SUPFAM" id="SSF56112">
    <property type="entry name" value="Protein kinase-like (PK-like)"/>
    <property type="match status" value="1"/>
</dbReference>
<dbReference type="PIRSF" id="PIRSF000654">
    <property type="entry name" value="Integrin-linked_kinase"/>
    <property type="match status" value="1"/>
</dbReference>
<dbReference type="Pfam" id="PF07714">
    <property type="entry name" value="PK_Tyr_Ser-Thr"/>
    <property type="match status" value="1"/>
</dbReference>
<dbReference type="GO" id="GO:0016020">
    <property type="term" value="C:membrane"/>
    <property type="evidence" value="ECO:0007669"/>
    <property type="project" value="UniProtKB-SubCell"/>
</dbReference>
<evidence type="ECO:0000256" key="7">
    <source>
        <dbReference type="ARBA" id="ARBA00022741"/>
    </source>
</evidence>
<accession>A0A1Q3D0E0</accession>
<evidence type="ECO:0000256" key="14">
    <source>
        <dbReference type="PROSITE-ProRule" id="PRU10141"/>
    </source>
</evidence>
<evidence type="ECO:0000259" key="15">
    <source>
        <dbReference type="PROSITE" id="PS50011"/>
    </source>
</evidence>
<sequence>MTNGFADESVIGNGDYGVVYRGVLLDNTLVAVKRLLSNSCPAKDFELEVEAIGHARQKNLVKLLGYCMEGAYRMLVYEYVSNGNLHQLLHGCLGQVRPLTWEMRVNIIQGVAKGLAYLHEDIEPKIVHRYLKSSNILMDHQWKPKISDFGLYKLVGPGWSHRTARAMVTSGYVANEHELTNEKSDVYSFGILIMEIISGRTPVDHSQPQVYLIDWLKSMVVSQRIAHVVDPRLREMPFSKELKRIILMALRCVDPDVEHRPKMGDVIHMLEPRDLLLNDVRRINSSKR</sequence>